<dbReference type="InterPro" id="IPR001646">
    <property type="entry name" value="5peptide_repeat"/>
</dbReference>
<proteinExistence type="predicted"/>
<accession>A0A6M0RCY9</accession>
<dbReference type="Proteomes" id="UP000481033">
    <property type="component" value="Unassembled WGS sequence"/>
</dbReference>
<evidence type="ECO:0000313" key="4">
    <source>
        <dbReference type="Proteomes" id="UP000481033"/>
    </source>
</evidence>
<dbReference type="Gene3D" id="2.160.20.80">
    <property type="entry name" value="E3 ubiquitin-protein ligase SopA"/>
    <property type="match status" value="1"/>
</dbReference>
<sequence length="420" mass="46510">MVESKLVTEPRKKLSPKDRLRLIQTLNALPSAQFSELIFALNAPQGNIPGNQAAQSARSAELLSWVESALGPGLLELETVLAEVISSQHLPTNQQFLKFIIKGKVSGATPVQVGEIVELLRKKTGDDSIEITFFKDGSISMILAGSLEGFTKLQELFESDELQDLELPPVEAIYYIANNTTDARKAWLVQALRLENKSFSIAITIARELDRARHRARTRALAYTRNSNDLATIFKLALQQAQAQDLDMSLDLALERARNSAVNLVLERNHSQNLYRDLTIALERAHNLATALESARNSEVALVIVRSLARDLESNLRLVQNLTRDLERDFRDADLSNANLRNINLRQTNLENVSFKRADLAGANLTGANLTGANFNEANVIETIFGENLGLTERKKLDLQRRGAILLDPPSSDVPSMAVV</sequence>
<evidence type="ECO:0000259" key="2">
    <source>
        <dbReference type="Pfam" id="PF20694"/>
    </source>
</evidence>
<name>A0A6M0RCY9_9CYAN</name>
<dbReference type="EMBL" id="QXHD01000001">
    <property type="protein sequence ID" value="NEZ54167.1"/>
    <property type="molecule type" value="Genomic_DNA"/>
</dbReference>
<dbReference type="AlphaFoldDB" id="A0A6M0RCY9"/>
<reference evidence="3 4" key="1">
    <citation type="journal article" date="2020" name="Microb. Ecol.">
        <title>Ecogenomics of the Marine Benthic Filamentous Cyanobacterium Adonisia.</title>
        <authorList>
            <person name="Walter J.M."/>
            <person name="Coutinho F.H."/>
            <person name="Leomil L."/>
            <person name="Hargreaves P.I."/>
            <person name="Campeao M.E."/>
            <person name="Vieira V.V."/>
            <person name="Silva B.S."/>
            <person name="Fistarol G.O."/>
            <person name="Salomon P.S."/>
            <person name="Sawabe T."/>
            <person name="Mino S."/>
            <person name="Hosokawa M."/>
            <person name="Miyashita H."/>
            <person name="Maruyama F."/>
            <person name="van Verk M.C."/>
            <person name="Dutilh B.E."/>
            <person name="Thompson C.C."/>
            <person name="Thompson F.L."/>
        </authorList>
    </citation>
    <scope>NUCLEOTIDE SEQUENCE [LARGE SCALE GENOMIC DNA]</scope>
    <source>
        <strain evidence="3 4">CCMR0081</strain>
    </source>
</reference>
<evidence type="ECO:0000313" key="3">
    <source>
        <dbReference type="EMBL" id="NEZ54167.1"/>
    </source>
</evidence>
<dbReference type="PANTHER" id="PTHR47485:SF1">
    <property type="entry name" value="THYLAKOID LUMENAL 17.4 KDA PROTEIN, CHLOROPLASTIC"/>
    <property type="match status" value="1"/>
</dbReference>
<evidence type="ECO:0000256" key="1">
    <source>
        <dbReference type="ARBA" id="ARBA00022737"/>
    </source>
</evidence>
<keyword evidence="4" id="KW-1185">Reference proteome</keyword>
<dbReference type="SUPFAM" id="SSF141571">
    <property type="entry name" value="Pentapeptide repeat-like"/>
    <property type="match status" value="1"/>
</dbReference>
<protein>
    <recommendedName>
        <fullName evidence="2">TRADD-like N-terminal domain-containing protein</fullName>
    </recommendedName>
</protein>
<keyword evidence="1" id="KW-0677">Repeat</keyword>
<dbReference type="Pfam" id="PF00805">
    <property type="entry name" value="Pentapeptide"/>
    <property type="match status" value="1"/>
</dbReference>
<dbReference type="InterPro" id="IPR049341">
    <property type="entry name" value="TRADD-like_N"/>
</dbReference>
<comment type="caution">
    <text evidence="3">The sequence shown here is derived from an EMBL/GenBank/DDBJ whole genome shotgun (WGS) entry which is preliminary data.</text>
</comment>
<feature type="domain" description="TRADD-like N-terminal" evidence="2">
    <location>
        <begin position="115"/>
        <end position="166"/>
    </location>
</feature>
<dbReference type="Pfam" id="PF20694">
    <property type="entry name" value="TRADD-like_N"/>
    <property type="match status" value="1"/>
</dbReference>
<dbReference type="PANTHER" id="PTHR47485">
    <property type="entry name" value="THYLAKOID LUMENAL 17.4 KDA PROTEIN, CHLOROPLASTIC"/>
    <property type="match status" value="1"/>
</dbReference>
<gene>
    <name evidence="3" type="ORF">DXZ20_00280</name>
</gene>
<organism evidence="3 4">
    <name type="scientific">Adonisia turfae CCMR0081</name>
    <dbReference type="NCBI Taxonomy" id="2292702"/>
    <lineage>
        <taxon>Bacteria</taxon>
        <taxon>Bacillati</taxon>
        <taxon>Cyanobacteriota</taxon>
        <taxon>Adonisia</taxon>
        <taxon>Adonisia turfae</taxon>
    </lineage>
</organism>